<dbReference type="Gene3D" id="2.40.40.10">
    <property type="entry name" value="RlpA-like domain"/>
    <property type="match status" value="1"/>
</dbReference>
<accession>A0A4P2Q0Y3</accession>
<dbReference type="AlphaFoldDB" id="A0A4P2Q0Y3"/>
<feature type="region of interest" description="Disordered" evidence="5">
    <location>
        <begin position="45"/>
        <end position="85"/>
    </location>
</feature>
<name>A0A4P2Q0Y3_SORCE</name>
<dbReference type="InterPro" id="IPR034718">
    <property type="entry name" value="RlpA"/>
</dbReference>
<evidence type="ECO:0000313" key="8">
    <source>
        <dbReference type="Proteomes" id="UP000295781"/>
    </source>
</evidence>
<comment type="similarity">
    <text evidence="3 4">Belongs to the RlpA family.</text>
</comment>
<dbReference type="NCBIfam" id="TIGR00413">
    <property type="entry name" value="rlpA"/>
    <property type="match status" value="1"/>
</dbReference>
<keyword evidence="2 3" id="KW-0961">Cell wall biogenesis/degradation</keyword>
<dbReference type="HAMAP" id="MF_02071">
    <property type="entry name" value="RlpA"/>
    <property type="match status" value="1"/>
</dbReference>
<organism evidence="7 8">
    <name type="scientific">Sorangium cellulosum</name>
    <name type="common">Polyangium cellulosum</name>
    <dbReference type="NCBI Taxonomy" id="56"/>
    <lineage>
        <taxon>Bacteria</taxon>
        <taxon>Pseudomonadati</taxon>
        <taxon>Myxococcota</taxon>
        <taxon>Polyangia</taxon>
        <taxon>Polyangiales</taxon>
        <taxon>Polyangiaceae</taxon>
        <taxon>Sorangium</taxon>
    </lineage>
</organism>
<feature type="signal peptide" evidence="3">
    <location>
        <begin position="1"/>
        <end position="26"/>
    </location>
</feature>
<dbReference type="EC" id="4.2.2.-" evidence="3"/>
<feature type="chain" id="PRO_5021055654" description="Probable endolytic peptidoglycan transglycosylase RlpA" evidence="3">
    <location>
        <begin position="27"/>
        <end position="193"/>
    </location>
</feature>
<sequence precursor="true">MTALERRHGAARALALILLCISSCSAHQPVAPRTGDDAAHVPAPARLVPESSPAPPERGDDEADEDERRISTPIAPASARRATKGVPIQRGRATYYADKFTGRATASGEPYNPRAMTAAHRTLPFGTLVDVVRRDGRRVRVRINDRGPFKRGRVIDLSRKAAERLGLIKEGVVDVTLELIWKPARKPSKKRPR</sequence>
<dbReference type="CDD" id="cd22268">
    <property type="entry name" value="DPBB_RlpA-like"/>
    <property type="match status" value="1"/>
</dbReference>
<dbReference type="GO" id="GO:0008932">
    <property type="term" value="F:lytic endotransglycosylase activity"/>
    <property type="evidence" value="ECO:0007669"/>
    <property type="project" value="UniProtKB-UniRule"/>
</dbReference>
<dbReference type="EMBL" id="CP012670">
    <property type="protein sequence ID" value="AUX22875.1"/>
    <property type="molecule type" value="Genomic_DNA"/>
</dbReference>
<dbReference type="GO" id="GO:0000270">
    <property type="term" value="P:peptidoglycan metabolic process"/>
    <property type="evidence" value="ECO:0007669"/>
    <property type="project" value="UniProtKB-UniRule"/>
</dbReference>
<evidence type="ECO:0000256" key="3">
    <source>
        <dbReference type="HAMAP-Rule" id="MF_02071"/>
    </source>
</evidence>
<evidence type="ECO:0000256" key="1">
    <source>
        <dbReference type="ARBA" id="ARBA00023239"/>
    </source>
</evidence>
<dbReference type="SUPFAM" id="SSF50685">
    <property type="entry name" value="Barwin-like endoglucanases"/>
    <property type="match status" value="1"/>
</dbReference>
<feature type="domain" description="RlpA-like protein double-psi beta-barrel" evidence="6">
    <location>
        <begin position="89"/>
        <end position="176"/>
    </location>
</feature>
<proteinExistence type="inferred from homology"/>
<dbReference type="InterPro" id="IPR012997">
    <property type="entry name" value="RplA"/>
</dbReference>
<reference evidence="7 8" key="1">
    <citation type="submission" date="2015-09" db="EMBL/GenBank/DDBJ databases">
        <title>Sorangium comparison.</title>
        <authorList>
            <person name="Zaburannyi N."/>
            <person name="Bunk B."/>
            <person name="Overmann J."/>
            <person name="Mueller R."/>
        </authorList>
    </citation>
    <scope>NUCLEOTIDE SEQUENCE [LARGE SCALE GENOMIC DNA]</scope>
    <source>
        <strain evidence="7 8">So ceGT47</strain>
    </source>
</reference>
<gene>
    <name evidence="7" type="primary">nlpC</name>
    <name evidence="3" type="synonym">rlpA</name>
    <name evidence="7" type="ORF">SOCEGT47_033910</name>
</gene>
<comment type="function">
    <text evidence="3">Lytic transglycosylase with a strong preference for naked glycan strands that lack stem peptides.</text>
</comment>
<protein>
    <recommendedName>
        <fullName evidence="3">Probable endolytic peptidoglycan transglycosylase RlpA</fullName>
        <ecNumber evidence="3">4.2.2.-</ecNumber>
    </recommendedName>
</protein>
<dbReference type="PANTHER" id="PTHR34183">
    <property type="entry name" value="ENDOLYTIC PEPTIDOGLYCAN TRANSGLYCOSYLASE RLPA"/>
    <property type="match status" value="1"/>
</dbReference>
<dbReference type="Proteomes" id="UP000295781">
    <property type="component" value="Chromosome"/>
</dbReference>
<keyword evidence="7" id="KW-0449">Lipoprotein</keyword>
<evidence type="ECO:0000256" key="5">
    <source>
        <dbReference type="SAM" id="MobiDB-lite"/>
    </source>
</evidence>
<dbReference type="InterPro" id="IPR009009">
    <property type="entry name" value="RlpA-like_DPBB"/>
</dbReference>
<dbReference type="PANTHER" id="PTHR34183:SF8">
    <property type="entry name" value="ENDOLYTIC PEPTIDOGLYCAN TRANSGLYCOSYLASE RLPA-RELATED"/>
    <property type="match status" value="1"/>
</dbReference>
<keyword evidence="3" id="KW-0732">Signal</keyword>
<dbReference type="GO" id="GO:0071555">
    <property type="term" value="P:cell wall organization"/>
    <property type="evidence" value="ECO:0007669"/>
    <property type="project" value="UniProtKB-KW"/>
</dbReference>
<evidence type="ECO:0000256" key="4">
    <source>
        <dbReference type="RuleBase" id="RU003495"/>
    </source>
</evidence>
<keyword evidence="1 3" id="KW-0456">Lyase</keyword>
<evidence type="ECO:0000313" key="7">
    <source>
        <dbReference type="EMBL" id="AUX22875.1"/>
    </source>
</evidence>
<evidence type="ECO:0000259" key="6">
    <source>
        <dbReference type="Pfam" id="PF03330"/>
    </source>
</evidence>
<dbReference type="Pfam" id="PF03330">
    <property type="entry name" value="DPBB_1"/>
    <property type="match status" value="1"/>
</dbReference>
<dbReference type="InterPro" id="IPR036908">
    <property type="entry name" value="RlpA-like_sf"/>
</dbReference>
<evidence type="ECO:0000256" key="2">
    <source>
        <dbReference type="ARBA" id="ARBA00023316"/>
    </source>
</evidence>
<dbReference type="OrthoDB" id="9779128at2"/>